<organism evidence="5 6">
    <name type="scientific">Synechococcus sp. (strain ATCC 27144 / PCC 6301 / SAUG 1402/1)</name>
    <name type="common">Anacystis nidulans</name>
    <dbReference type="NCBI Taxonomy" id="269084"/>
    <lineage>
        <taxon>Bacteria</taxon>
        <taxon>Bacillati</taxon>
        <taxon>Cyanobacteriota</taxon>
        <taxon>Cyanophyceae</taxon>
        <taxon>Synechococcales</taxon>
        <taxon>Synechococcaceae</taxon>
        <taxon>Synechococcus</taxon>
    </lineage>
</organism>
<dbReference type="Gene3D" id="3.90.780.10">
    <property type="entry name" value="5'-Nucleotidase, C-terminal domain"/>
    <property type="match status" value="1"/>
</dbReference>
<dbReference type="GO" id="GO:0009166">
    <property type="term" value="P:nucleotide catabolic process"/>
    <property type="evidence" value="ECO:0007669"/>
    <property type="project" value="InterPro"/>
</dbReference>
<dbReference type="CDD" id="cd08162">
    <property type="entry name" value="MPP_PhoA_N"/>
    <property type="match status" value="1"/>
</dbReference>
<dbReference type="Proteomes" id="UP000001175">
    <property type="component" value="Chromosome"/>
</dbReference>
<feature type="domain" description="5'-Nucleotidase C-terminal" evidence="2">
    <location>
        <begin position="370"/>
        <end position="568"/>
    </location>
</feature>
<dbReference type="InterPro" id="IPR055188">
    <property type="entry name" value="Choice_anch_I"/>
</dbReference>
<dbReference type="Pfam" id="PF22494">
    <property type="entry name" value="choice_anch_I"/>
    <property type="match status" value="1"/>
</dbReference>
<dbReference type="eggNOG" id="COG3391">
    <property type="taxonomic scope" value="Bacteria"/>
</dbReference>
<evidence type="ECO:0000259" key="3">
    <source>
        <dbReference type="Pfam" id="PF13946"/>
    </source>
</evidence>
<dbReference type="KEGG" id="syc:syc0163_d"/>
<dbReference type="GeneID" id="72430254"/>
<dbReference type="SUPFAM" id="SSF55816">
    <property type="entry name" value="5'-nucleotidase (syn. UDP-sugar hydrolase), C-terminal domain"/>
    <property type="match status" value="1"/>
</dbReference>
<evidence type="ECO:0000313" key="5">
    <source>
        <dbReference type="EMBL" id="BAD78353.1"/>
    </source>
</evidence>
<feature type="compositionally biased region" description="Basic and acidic residues" evidence="1">
    <location>
        <begin position="1050"/>
        <end position="1060"/>
    </location>
</feature>
<evidence type="ECO:0000313" key="6">
    <source>
        <dbReference type="Proteomes" id="UP000001175"/>
    </source>
</evidence>
<dbReference type="PRINTS" id="PR01607">
    <property type="entry name" value="APYRASEFAMLY"/>
</dbReference>
<dbReference type="GO" id="GO:0016787">
    <property type="term" value="F:hydrolase activity"/>
    <property type="evidence" value="ECO:0007669"/>
    <property type="project" value="InterPro"/>
</dbReference>
<dbReference type="InterPro" id="IPR029052">
    <property type="entry name" value="Metallo-depent_PP-like"/>
</dbReference>
<dbReference type="InterPro" id="IPR052956">
    <property type="entry name" value="Mesenchyme-surface_protein"/>
</dbReference>
<dbReference type="PANTHER" id="PTHR46928:SF1">
    <property type="entry name" value="MESENCHYME-SPECIFIC CELL SURFACE GLYCOPROTEIN"/>
    <property type="match status" value="1"/>
</dbReference>
<dbReference type="InterPro" id="IPR025282">
    <property type="entry name" value="DUF4214"/>
</dbReference>
<dbReference type="Gene3D" id="2.130.10.10">
    <property type="entry name" value="YVTN repeat-like/Quinoprotein amine dehydrogenase"/>
    <property type="match status" value="1"/>
</dbReference>
<feature type="region of interest" description="Disordered" evidence="1">
    <location>
        <begin position="1043"/>
        <end position="1062"/>
    </location>
</feature>
<dbReference type="Gene3D" id="3.60.21.10">
    <property type="match status" value="1"/>
</dbReference>
<feature type="domain" description="Choice-of-anchor I" evidence="4">
    <location>
        <begin position="660"/>
        <end position="1154"/>
    </location>
</feature>
<accession>A0A0H3K5C2</accession>
<dbReference type="SUPFAM" id="SSF56300">
    <property type="entry name" value="Metallo-dependent phosphatases"/>
    <property type="match status" value="1"/>
</dbReference>
<proteinExistence type="predicted"/>
<dbReference type="EMBL" id="AP008231">
    <property type="protein sequence ID" value="BAD78353.1"/>
    <property type="molecule type" value="Genomic_DNA"/>
</dbReference>
<dbReference type="eggNOG" id="COG0737">
    <property type="taxonomic scope" value="Bacteria"/>
</dbReference>
<dbReference type="InterPro" id="IPR008334">
    <property type="entry name" value="5'-Nucleotdase_C"/>
</dbReference>
<dbReference type="InterPro" id="IPR006179">
    <property type="entry name" value="5_nucleotidase/apyrase"/>
</dbReference>
<evidence type="ECO:0000259" key="2">
    <source>
        <dbReference type="Pfam" id="PF02872"/>
    </source>
</evidence>
<name>A0A0H3K5C2_SYNP6</name>
<dbReference type="InterPro" id="IPR015943">
    <property type="entry name" value="WD40/YVTN_repeat-like_dom_sf"/>
</dbReference>
<dbReference type="SMR" id="A0A0H3K5C2"/>
<dbReference type="Pfam" id="PF13946">
    <property type="entry name" value="DUF4214"/>
    <property type="match status" value="1"/>
</dbReference>
<dbReference type="PANTHER" id="PTHR46928">
    <property type="entry name" value="MESENCHYME-SPECIFIC CELL SURFACE GLYCOPROTEIN"/>
    <property type="match status" value="1"/>
</dbReference>
<dbReference type="NCBIfam" id="NF038117">
    <property type="entry name" value="choice_anch_I"/>
    <property type="match status" value="1"/>
</dbReference>
<dbReference type="InterPro" id="IPR011048">
    <property type="entry name" value="Haem_d1_sf"/>
</dbReference>
<reference evidence="5 6" key="1">
    <citation type="journal article" date="2007" name="Photosyn. Res.">
        <title>Complete nucleotide sequence of the freshwater unicellular cyanobacterium Synechococcus elongatus PCC 6301 chromosome: gene content and organization.</title>
        <authorList>
            <person name="Sugita C."/>
            <person name="Ogata K."/>
            <person name="Shikata M."/>
            <person name="Jikuya H."/>
            <person name="Takano J."/>
            <person name="Furumichi M."/>
            <person name="Kanehisa M."/>
            <person name="Omata T."/>
            <person name="Sugiura M."/>
            <person name="Sugita M."/>
        </authorList>
    </citation>
    <scope>NUCLEOTIDE SEQUENCE [LARGE SCALE GENOMIC DNA]</scope>
    <source>
        <strain evidence="6">ATCC 27144 / PCC 6301 / SAUG 1402/1</strain>
    </source>
</reference>
<dbReference type="InterPro" id="IPR036907">
    <property type="entry name" value="5'-Nucleotdase_C_sf"/>
</dbReference>
<sequence length="1355" mass="144161">MAQFTLQLLHFSDQEAGIPALKDAPNLSAVLKALKDQDGDDVDTDPDYLNTLILSSGDAYIPGTFLDASVQAYGGQGRADILIQNELGVQAISFGNHEFDLGTGLIANLLKPSADGLYAGAAFPYLSGNLNFAPDANLAPLVTADGQEASTIAGKIAASSIITVNGEKIGVVGATTPILRSISSPGAVQIEPSPFGSVPSAQELDALAAIIQADVDALLANNPDLNKVILLSHMQQISIEQEIAKRLRNVDIIVAGGSNTRLLDSNDVLRAGDTKQGEYPFFTNDADGKPIAVVNTDGNYKYVGRLVIDFDENGNVIAESYDPNVSGVYATDDTGVAALNAQNLVDPEIQQIVDNLSSVISSLDGAIFGSTDVFLNGARSDIRIQETNLGNLTADANLAYAKTIDSTVTLSLKNGGGVRNNIGFVTFPEGSTDPDDVLKLPPAANPLAGKEEGDISQLDITNSLSFNNGLALITLTAEELLEIVEYGFAASSLNDGNTQGRFPQIGGFSVAVDLTRAPGDRVLSLAIKDEEGRDIDVVVRNGEIVGNPARTFRMVTLSFLADGGDGYPFPTGEATNRIDLAQPAEAERTGLAQFAPDGTEQDVLAEYLATRFTENSFDKLDSARDFDTRIQNVSFRDDTVINSQIQLSVLGTFATGSFDQGAAEIPAYDPISQRLFVVNAQNSRVDVLDISDPTRPTLIGFIDTSSFGSPNSVAIQNGLVAIAVQNANPQENGQVFFYQSTASSFNAPLRAIEVGALPDMLIFTPDGSKVLVANEGEPNEDYTVDPEGSVSIIDLSLGVANAQVRTATFTAFNDRKAELQEAGVRILKDDATVAEDIEPEYIAISPDGNTAVVTLQEANALAFIDLATATVTDIKPLGLKDFSLPGNALDPSDRDGGINLRNVPVFGLYQPDAIASFVGADGKTYYITANEGDSRVRPTGDDIIPEVGEGDIFNEEVRVSSNRYILDPTIFPNAAELKQNSNLGRLTVTNESGDLDGDGDFDQIVTFGARSFSILNSEGELVFDSGDQLERITASFFPENFNASNDNNDLDNRSDNKGPEPEGVVIGQINDRTYAFVGLERTGGVIVYDVTTPNNPTFVQYLNNRNFNADVESAEAGDLGPEGLAFISAEDSPNGKPLLVVANEISGTTTLYEINVGSNPDLIKLDNSAQIAYITYLGRPGDRGGLTFWNEVLRDAEISYDPQTGDLITGEEVLPFNAFINGFGDSSEADQIYGGKSAADQVNLIYNFAFNRNAESAGQAFWVNQLNSRQLSLAELALEIGLNATGNDSVVLNNKIRSATLFTDSIDTNVELAAYQGSKGTSFGQTWLDQFDFSQSSQALVDSALNALVNDLPLG</sequence>
<gene>
    <name evidence="5" type="ordered locus">syc0163_d</name>
</gene>
<dbReference type="RefSeq" id="WP_011242477.1">
    <property type="nucleotide sequence ID" value="NC_006576.1"/>
</dbReference>
<evidence type="ECO:0000256" key="1">
    <source>
        <dbReference type="SAM" id="MobiDB-lite"/>
    </source>
</evidence>
<dbReference type="SUPFAM" id="SSF51004">
    <property type="entry name" value="C-terminal (heme d1) domain of cytochrome cd1-nitrite reductase"/>
    <property type="match status" value="1"/>
</dbReference>
<dbReference type="Pfam" id="PF02872">
    <property type="entry name" value="5_nucleotid_C"/>
    <property type="match status" value="1"/>
</dbReference>
<evidence type="ECO:0000259" key="4">
    <source>
        <dbReference type="Pfam" id="PF22494"/>
    </source>
</evidence>
<feature type="domain" description="DUF4214" evidence="3">
    <location>
        <begin position="1222"/>
        <end position="1278"/>
    </location>
</feature>
<dbReference type="InterPro" id="IPR041832">
    <property type="entry name" value="PhoA_N"/>
</dbReference>
<protein>
    <submittedName>
        <fullName evidence="5">Alkaline phosphatase</fullName>
    </submittedName>
</protein>